<proteinExistence type="predicted"/>
<sequence length="266" mass="30307">MIHKRNLTLLLIIILFNQQFDLNAQVSKQNFEILRLIRHEKFDLILPDAMRDNNIDMWIHVAKDGDPDPLDLDLGGNIDFTVTDTLGYYIFTDRGGDRIERALFGGSAERGLYDIFDTESRLRNFVKERDPKVIAVNMSKWLHAADGLSYMGYLRLTKVLGKKYTKRLISSENVVTDFRVRRVQSEIIAFANACEIQRQIQEEAIGRIQPGITTREDIGWWAEDQLILSAMVPRFGQNGSGPSVLYTEAKNLTKSKGTFGETTAGF</sequence>
<feature type="non-terminal residue" evidence="1">
    <location>
        <position position="266"/>
    </location>
</feature>
<protein>
    <submittedName>
        <fullName evidence="1">Uncharacterized protein</fullName>
    </submittedName>
</protein>
<dbReference type="AlphaFoldDB" id="A0A382GYG3"/>
<gene>
    <name evidence="1" type="ORF">METZ01_LOCUS232863</name>
</gene>
<evidence type="ECO:0000313" key="1">
    <source>
        <dbReference type="EMBL" id="SVB80009.1"/>
    </source>
</evidence>
<dbReference type="EMBL" id="UINC01058112">
    <property type="protein sequence ID" value="SVB80009.1"/>
    <property type="molecule type" value="Genomic_DNA"/>
</dbReference>
<name>A0A382GYG3_9ZZZZ</name>
<accession>A0A382GYG3</accession>
<organism evidence="1">
    <name type="scientific">marine metagenome</name>
    <dbReference type="NCBI Taxonomy" id="408172"/>
    <lineage>
        <taxon>unclassified sequences</taxon>
        <taxon>metagenomes</taxon>
        <taxon>ecological metagenomes</taxon>
    </lineage>
</organism>
<reference evidence="1" key="1">
    <citation type="submission" date="2018-05" db="EMBL/GenBank/DDBJ databases">
        <authorList>
            <person name="Lanie J.A."/>
            <person name="Ng W.-L."/>
            <person name="Kazmierczak K.M."/>
            <person name="Andrzejewski T.M."/>
            <person name="Davidsen T.M."/>
            <person name="Wayne K.J."/>
            <person name="Tettelin H."/>
            <person name="Glass J.I."/>
            <person name="Rusch D."/>
            <person name="Podicherti R."/>
            <person name="Tsui H.-C.T."/>
            <person name="Winkler M.E."/>
        </authorList>
    </citation>
    <scope>NUCLEOTIDE SEQUENCE</scope>
</reference>